<comment type="caution">
    <text evidence="3">The sequence shown here is derived from an EMBL/GenBank/DDBJ whole genome shotgun (WGS) entry which is preliminary data.</text>
</comment>
<dbReference type="Proteomes" id="UP001589688">
    <property type="component" value="Unassembled WGS sequence"/>
</dbReference>
<evidence type="ECO:0000313" key="4">
    <source>
        <dbReference type="Proteomes" id="UP001589688"/>
    </source>
</evidence>
<gene>
    <name evidence="3" type="ORF">ACFFK8_12510</name>
</gene>
<dbReference type="RefSeq" id="WP_027952383.1">
    <property type="nucleotide sequence ID" value="NZ_JADU01000017.1"/>
</dbReference>
<evidence type="ECO:0000313" key="3">
    <source>
        <dbReference type="EMBL" id="MFB9898592.1"/>
    </source>
</evidence>
<keyword evidence="2" id="KW-0472">Membrane</keyword>
<accession>A0ABV5ZMJ1</accession>
<name>A0ABV5ZMJ1_9BACT</name>
<feature type="transmembrane region" description="Helical" evidence="2">
    <location>
        <begin position="80"/>
        <end position="98"/>
    </location>
</feature>
<keyword evidence="2" id="KW-0812">Transmembrane</keyword>
<keyword evidence="2" id="KW-1133">Transmembrane helix</keyword>
<evidence type="ECO:0008006" key="5">
    <source>
        <dbReference type="Google" id="ProtNLM"/>
    </source>
</evidence>
<feature type="region of interest" description="Disordered" evidence="1">
    <location>
        <begin position="39"/>
        <end position="58"/>
    </location>
</feature>
<evidence type="ECO:0000256" key="1">
    <source>
        <dbReference type="SAM" id="MobiDB-lite"/>
    </source>
</evidence>
<protein>
    <recommendedName>
        <fullName evidence="5">Nudix hydrolase domain-containing protein</fullName>
    </recommendedName>
</protein>
<sequence>MNLLFQTRRPRRFHHEPIYIDERRDQLRAVERRAREELGLPVEPLPADGSPQPLSRRADEGRRFRFSAAGRHAHRALSTGHVLAVLVILLFVAILLFLL</sequence>
<proteinExistence type="predicted"/>
<reference evidence="3 4" key="1">
    <citation type="submission" date="2024-09" db="EMBL/GenBank/DDBJ databases">
        <authorList>
            <person name="Sun Q."/>
            <person name="Mori K."/>
        </authorList>
    </citation>
    <scope>NUCLEOTIDE SEQUENCE [LARGE SCALE GENOMIC DNA]</scope>
    <source>
        <strain evidence="3 4">ATCC 51272</strain>
    </source>
</reference>
<keyword evidence="4" id="KW-1185">Reference proteome</keyword>
<dbReference type="EMBL" id="JBHLZF010000002">
    <property type="protein sequence ID" value="MFB9898592.1"/>
    <property type="molecule type" value="Genomic_DNA"/>
</dbReference>
<evidence type="ECO:0000256" key="2">
    <source>
        <dbReference type="SAM" id="Phobius"/>
    </source>
</evidence>
<organism evidence="3 4">
    <name type="scientific">Hallella seregens ATCC 51272</name>
    <dbReference type="NCBI Taxonomy" id="1336250"/>
    <lineage>
        <taxon>Bacteria</taxon>
        <taxon>Pseudomonadati</taxon>
        <taxon>Bacteroidota</taxon>
        <taxon>Bacteroidia</taxon>
        <taxon>Bacteroidales</taxon>
        <taxon>Prevotellaceae</taxon>
        <taxon>Hallella</taxon>
    </lineage>
</organism>